<sequence length="410" mass="46887">PINTNNVLIRLQEQSVRERSFLEASFVDYGEVARLNEELVDDVANPILEKFVNDLGPEGIRTLTNFTVSEFETLWSMVANTMSAAWMEGRGRRCSTSPKDSLFMALTVMKHFSTWDKHAADFGFKAPTFEKLIMRVVMTIEPLLSERLIVCPTMTSLTAAGRRFSNFPYALYAVDVKFQPSLRPTGRFAEQKHYFSGKHHLYGYKIEAAVSPDGRCVAMSDAHPGSVHDLTILHTRRELHTTNLTKSACEAALPDHGELSAEYTATWACLVDMGYIGVDHTLRGIHPKRRPQNGALDAADVERNRRVSSDRVVVENFFGRVCSLWKVSYATFTWGEKIYGVIQRTTFALTNFHLSLMPARAEDEDYYALVMARYQGMANERKRKRAESQRRYRMNRQNRIAMDRSVRYMH</sequence>
<feature type="non-terminal residue" evidence="4">
    <location>
        <position position="410"/>
    </location>
</feature>
<evidence type="ECO:0000313" key="5">
    <source>
        <dbReference type="Proteomes" id="UP000469452"/>
    </source>
</evidence>
<reference evidence="4 5" key="1">
    <citation type="submission" date="2019-06" db="EMBL/GenBank/DDBJ databases">
        <title>Genomics analysis of Aphanomyces spp. identifies a new class of oomycete effector associated with host adaptation.</title>
        <authorList>
            <person name="Gaulin E."/>
        </authorList>
    </citation>
    <scope>NUCLEOTIDE SEQUENCE [LARGE SCALE GENOMIC DNA]</scope>
    <source>
        <strain evidence="4 5">E</strain>
    </source>
</reference>
<feature type="domain" description="DDE Tnp4" evidence="3">
    <location>
        <begin position="187"/>
        <end position="332"/>
    </location>
</feature>
<dbReference type="GO" id="GO:0046872">
    <property type="term" value="F:metal ion binding"/>
    <property type="evidence" value="ECO:0007669"/>
    <property type="project" value="UniProtKB-KW"/>
</dbReference>
<dbReference type="AlphaFoldDB" id="A0A6A4Z0X0"/>
<dbReference type="VEuPathDB" id="FungiDB:H257_02978"/>
<protein>
    <recommendedName>
        <fullName evidence="3">DDE Tnp4 domain-containing protein</fullName>
    </recommendedName>
</protein>
<dbReference type="Proteomes" id="UP000469452">
    <property type="component" value="Unassembled WGS sequence"/>
</dbReference>
<dbReference type="InterPro" id="IPR027806">
    <property type="entry name" value="HARBI1_dom"/>
</dbReference>
<evidence type="ECO:0000256" key="2">
    <source>
        <dbReference type="ARBA" id="ARBA00022723"/>
    </source>
</evidence>
<comment type="cofactor">
    <cofactor evidence="1">
        <name>a divalent metal cation</name>
        <dbReference type="ChEBI" id="CHEBI:60240"/>
    </cofactor>
</comment>
<keyword evidence="2" id="KW-0479">Metal-binding</keyword>
<proteinExistence type="predicted"/>
<organism evidence="4 5">
    <name type="scientific">Aphanomyces astaci</name>
    <name type="common">Crayfish plague agent</name>
    <dbReference type="NCBI Taxonomy" id="112090"/>
    <lineage>
        <taxon>Eukaryota</taxon>
        <taxon>Sar</taxon>
        <taxon>Stramenopiles</taxon>
        <taxon>Oomycota</taxon>
        <taxon>Saprolegniomycetes</taxon>
        <taxon>Saprolegniales</taxon>
        <taxon>Verrucalvaceae</taxon>
        <taxon>Aphanomyces</taxon>
    </lineage>
</organism>
<evidence type="ECO:0000256" key="1">
    <source>
        <dbReference type="ARBA" id="ARBA00001968"/>
    </source>
</evidence>
<accession>A0A6A4Z0X0</accession>
<feature type="non-terminal residue" evidence="4">
    <location>
        <position position="1"/>
    </location>
</feature>
<dbReference type="EMBL" id="VJMI01020695">
    <property type="protein sequence ID" value="KAF0703569.1"/>
    <property type="molecule type" value="Genomic_DNA"/>
</dbReference>
<gene>
    <name evidence="4" type="ORF">AaE_015311</name>
</gene>
<name>A0A6A4Z0X0_APHAT</name>
<dbReference type="Pfam" id="PF13359">
    <property type="entry name" value="DDE_Tnp_4"/>
    <property type="match status" value="1"/>
</dbReference>
<evidence type="ECO:0000259" key="3">
    <source>
        <dbReference type="Pfam" id="PF13359"/>
    </source>
</evidence>
<comment type="caution">
    <text evidence="4">The sequence shown here is derived from an EMBL/GenBank/DDBJ whole genome shotgun (WGS) entry which is preliminary data.</text>
</comment>
<evidence type="ECO:0000313" key="4">
    <source>
        <dbReference type="EMBL" id="KAF0703569.1"/>
    </source>
</evidence>